<dbReference type="EMBL" id="QFQP01000084">
    <property type="protein sequence ID" value="PZR03534.1"/>
    <property type="molecule type" value="Genomic_DNA"/>
</dbReference>
<proteinExistence type="predicted"/>
<organism evidence="1 2">
    <name type="scientific">Archangium gephyra</name>
    <dbReference type="NCBI Taxonomy" id="48"/>
    <lineage>
        <taxon>Bacteria</taxon>
        <taxon>Pseudomonadati</taxon>
        <taxon>Myxococcota</taxon>
        <taxon>Myxococcia</taxon>
        <taxon>Myxococcales</taxon>
        <taxon>Cystobacterineae</taxon>
        <taxon>Archangiaceae</taxon>
        <taxon>Archangium</taxon>
    </lineage>
</organism>
<sequence length="291" mass="32251">MFVLVLAALSAVNGTPVVGDLLDWRERSPEARKAWLERAEPKLRELGERFEKSGPDERALVEYAVSVLERDASAVKVISAFVELDLANQLLRETPRVVSPELQRTVHEKAAVMVATQPKREALWRLLHLTARIESDADRLSVLRELRRCVVALPSAKWCAEAHAEQKARYVSPVCKAGHFKKLVWKHNGVMSPLQAGLNARFGVRSSADVVMKLEPGVSEPKRWSMHFPMREEDLQLVAGDDVVGFASPPPEGEKAFVLHTRAGSLDEAVSLLCAKPGLPKLPADAELPRQ</sequence>
<name>A0A2W5UJS1_9BACT</name>
<evidence type="ECO:0000313" key="1">
    <source>
        <dbReference type="EMBL" id="PZR03534.1"/>
    </source>
</evidence>
<reference evidence="1 2" key="1">
    <citation type="submission" date="2017-08" db="EMBL/GenBank/DDBJ databases">
        <title>Infants hospitalized years apart are colonized by the same room-sourced microbial strains.</title>
        <authorList>
            <person name="Brooks B."/>
            <person name="Olm M.R."/>
            <person name="Firek B.A."/>
            <person name="Baker R."/>
            <person name="Thomas B.C."/>
            <person name="Morowitz M.J."/>
            <person name="Banfield J.F."/>
        </authorList>
    </citation>
    <scope>NUCLEOTIDE SEQUENCE [LARGE SCALE GENOMIC DNA]</scope>
    <source>
        <strain evidence="1">S2_003_000_R2_14</strain>
    </source>
</reference>
<accession>A0A2W5UJS1</accession>
<dbReference type="Proteomes" id="UP000249061">
    <property type="component" value="Unassembled WGS sequence"/>
</dbReference>
<comment type="caution">
    <text evidence="1">The sequence shown here is derived from an EMBL/GenBank/DDBJ whole genome shotgun (WGS) entry which is preliminary data.</text>
</comment>
<protein>
    <submittedName>
        <fullName evidence="1">Uncharacterized protein</fullName>
    </submittedName>
</protein>
<dbReference type="AlphaFoldDB" id="A0A2W5UJS1"/>
<gene>
    <name evidence="1" type="ORF">DI536_35860</name>
</gene>
<evidence type="ECO:0000313" key="2">
    <source>
        <dbReference type="Proteomes" id="UP000249061"/>
    </source>
</evidence>